<evidence type="ECO:0000313" key="2">
    <source>
        <dbReference type="Proteomes" id="UP001274830"/>
    </source>
</evidence>
<accession>A0AAE0WS12</accession>
<dbReference type="Proteomes" id="UP001274830">
    <property type="component" value="Unassembled WGS sequence"/>
</dbReference>
<protein>
    <submittedName>
        <fullName evidence="1">Uncharacterized protein</fullName>
    </submittedName>
</protein>
<evidence type="ECO:0000313" key="1">
    <source>
        <dbReference type="EMBL" id="KAK3676777.1"/>
    </source>
</evidence>
<dbReference type="AlphaFoldDB" id="A0AAE0WS12"/>
<comment type="caution">
    <text evidence="1">The sequence shown here is derived from an EMBL/GenBank/DDBJ whole genome shotgun (WGS) entry which is preliminary data.</text>
</comment>
<keyword evidence="2" id="KW-1185">Reference proteome</keyword>
<reference evidence="1" key="1">
    <citation type="submission" date="2023-07" db="EMBL/GenBank/DDBJ databases">
        <title>Black Yeasts Isolated from many extreme environments.</title>
        <authorList>
            <person name="Coleine C."/>
            <person name="Stajich J.E."/>
            <person name="Selbmann L."/>
        </authorList>
    </citation>
    <scope>NUCLEOTIDE SEQUENCE</scope>
    <source>
        <strain evidence="1">CCFEE 5485</strain>
    </source>
</reference>
<gene>
    <name evidence="1" type="ORF">LTR78_003554</name>
</gene>
<dbReference type="EMBL" id="JAUTXT010000009">
    <property type="protein sequence ID" value="KAK3676777.1"/>
    <property type="molecule type" value="Genomic_DNA"/>
</dbReference>
<organism evidence="1 2">
    <name type="scientific">Recurvomyces mirabilis</name>
    <dbReference type="NCBI Taxonomy" id="574656"/>
    <lineage>
        <taxon>Eukaryota</taxon>
        <taxon>Fungi</taxon>
        <taxon>Dikarya</taxon>
        <taxon>Ascomycota</taxon>
        <taxon>Pezizomycotina</taxon>
        <taxon>Dothideomycetes</taxon>
        <taxon>Dothideomycetidae</taxon>
        <taxon>Mycosphaerellales</taxon>
        <taxon>Teratosphaeriaceae</taxon>
        <taxon>Recurvomyces</taxon>
    </lineage>
</organism>
<name>A0AAE0WS12_9PEZI</name>
<sequence length="127" mass="13885">MAYSVGVRYVEPTLDTTMYETSEWEDFGRWSVDNSRWSTDPGITNHNASFMRSMPQQTQTLDSNENSISVSIGANAGFADKALTAGISGSIITESSHSSSVPSVELRSTVINRDSEAYPDQLLTHTS</sequence>
<proteinExistence type="predicted"/>